<dbReference type="KEGG" id="pko:PKOR_10210"/>
<evidence type="ECO:0000313" key="2">
    <source>
        <dbReference type="Proteomes" id="UP000033109"/>
    </source>
</evidence>
<dbReference type="PATRIC" id="fig|400092.3.peg.2238"/>
<protein>
    <recommendedName>
        <fullName evidence="3">STAS/SEC14 domain-containing protein</fullName>
    </recommendedName>
</protein>
<organism evidence="1 2">
    <name type="scientific">Pontibacter korlensis</name>
    <dbReference type="NCBI Taxonomy" id="400092"/>
    <lineage>
        <taxon>Bacteria</taxon>
        <taxon>Pseudomonadati</taxon>
        <taxon>Bacteroidota</taxon>
        <taxon>Cytophagia</taxon>
        <taxon>Cytophagales</taxon>
        <taxon>Hymenobacteraceae</taxon>
        <taxon>Pontibacter</taxon>
    </lineage>
</organism>
<dbReference type="AlphaFoldDB" id="A0A0E3ZGJ5"/>
<sequence length="136" mass="15619">MKLHSDGLCELEYDAATDILTARWLQSKTSTLAELSYTMQVLLDTIRNYDIKRLLIDAHEDVEGVSDVEYVDLNVEFAKKLVQTRLQKIARLGNPNHNRENFIEALAEDLLAQPTTLVAFQNFTDERSAIQWLLHD</sequence>
<dbReference type="Proteomes" id="UP000033109">
    <property type="component" value="Chromosome"/>
</dbReference>
<reference evidence="1 2" key="1">
    <citation type="journal article" date="2015" name="Sci. Rep.">
        <title>Unraveling adaptation of Pontibacter korlensis to radiation and infertility in desert through complete genome and comparative transcriptomic analysis.</title>
        <authorList>
            <person name="Dai J."/>
            <person name="Dai W."/>
            <person name="Qiu C."/>
            <person name="Yang Z."/>
            <person name="Zhang Y."/>
            <person name="Zhou M."/>
            <person name="Zhang L."/>
            <person name="Fang C."/>
            <person name="Gao Q."/>
            <person name="Yang Q."/>
            <person name="Li X."/>
            <person name="Wang Z."/>
            <person name="Wang Z."/>
            <person name="Jia Z."/>
            <person name="Chen X."/>
        </authorList>
    </citation>
    <scope>NUCLEOTIDE SEQUENCE [LARGE SCALE GENOMIC DNA]</scope>
    <source>
        <strain evidence="1 2">X14-1T</strain>
    </source>
</reference>
<name>A0A0E3ZGJ5_9BACT</name>
<proteinExistence type="predicted"/>
<evidence type="ECO:0008006" key="3">
    <source>
        <dbReference type="Google" id="ProtNLM"/>
    </source>
</evidence>
<evidence type="ECO:0000313" key="1">
    <source>
        <dbReference type="EMBL" id="AKD03430.1"/>
    </source>
</evidence>
<dbReference type="HOGENOM" id="CLU_155228_0_0_10"/>
<dbReference type="RefSeq" id="WP_046310544.1">
    <property type="nucleotide sequence ID" value="NZ_CBCSCY010000005.1"/>
</dbReference>
<keyword evidence="2" id="KW-1185">Reference proteome</keyword>
<gene>
    <name evidence="1" type="ORF">PKOR_10210</name>
</gene>
<dbReference type="EMBL" id="CP009621">
    <property type="protein sequence ID" value="AKD03430.1"/>
    <property type="molecule type" value="Genomic_DNA"/>
</dbReference>
<dbReference type="OrthoDB" id="852207at2"/>
<accession>A0A0E3ZGJ5</accession>